<evidence type="ECO:0008006" key="3">
    <source>
        <dbReference type="Google" id="ProtNLM"/>
    </source>
</evidence>
<name>A0A1H6TA95_9FLAO</name>
<gene>
    <name evidence="1" type="ORF">SAMN05660918_1558</name>
</gene>
<proteinExistence type="predicted"/>
<dbReference type="STRING" id="402734.SAMN05660918_1558"/>
<dbReference type="InterPro" id="IPR018914">
    <property type="entry name" value="DUF2480"/>
</dbReference>
<evidence type="ECO:0000313" key="2">
    <source>
        <dbReference type="Proteomes" id="UP000199702"/>
    </source>
</evidence>
<dbReference type="Pfam" id="PF10652">
    <property type="entry name" value="DUF2480"/>
    <property type="match status" value="1"/>
</dbReference>
<accession>A0A1H6TA95</accession>
<organism evidence="1 2">
    <name type="scientific">Flavobacterium terrigena</name>
    <dbReference type="NCBI Taxonomy" id="402734"/>
    <lineage>
        <taxon>Bacteria</taxon>
        <taxon>Pseudomonadati</taxon>
        <taxon>Bacteroidota</taxon>
        <taxon>Flavobacteriia</taxon>
        <taxon>Flavobacteriales</taxon>
        <taxon>Flavobacteriaceae</taxon>
        <taxon>Flavobacterium</taxon>
    </lineage>
</organism>
<dbReference type="AlphaFoldDB" id="A0A1H6TA95"/>
<protein>
    <recommendedName>
        <fullName evidence="3">DUF2480 family protein</fullName>
    </recommendedName>
</protein>
<reference evidence="2" key="1">
    <citation type="submission" date="2016-10" db="EMBL/GenBank/DDBJ databases">
        <authorList>
            <person name="Varghese N."/>
            <person name="Submissions S."/>
        </authorList>
    </citation>
    <scope>NUCLEOTIDE SEQUENCE [LARGE SCALE GENOMIC DNA]</scope>
    <source>
        <strain evidence="2">DSM 17934</strain>
    </source>
</reference>
<keyword evidence="2" id="KW-1185">Reference proteome</keyword>
<evidence type="ECO:0000313" key="1">
    <source>
        <dbReference type="EMBL" id="SEI76958.1"/>
    </source>
</evidence>
<dbReference type="Proteomes" id="UP000199702">
    <property type="component" value="Unassembled WGS sequence"/>
</dbReference>
<sequence length="187" mass="21589">MQTVTDPSKCERNEVKTETKMSEIVNKVANSKLIVFDLEDYYPDDHVIALDISQWLFGGFILKETEFREQLKNTDWSLYEDKYVALYCSEDAILPAWAYTLVAVHLAPFALKVIHGDKKIAVIDWYQDILNKLDYTEFFEKPLILKGCSKKDVPNEIYTLAIQKLMKVSKSIMFGEACSAVPLYKKK</sequence>
<dbReference type="EMBL" id="FNYA01000003">
    <property type="protein sequence ID" value="SEI76958.1"/>
    <property type="molecule type" value="Genomic_DNA"/>
</dbReference>